<accession>A0A058ZEA5</accession>
<feature type="domain" description="PSP proline-rich" evidence="2">
    <location>
        <begin position="309"/>
        <end position="370"/>
    </location>
</feature>
<dbReference type="AlphaFoldDB" id="A0A058ZEA5"/>
<feature type="region of interest" description="Disordered" evidence="1">
    <location>
        <begin position="117"/>
        <end position="156"/>
    </location>
</feature>
<dbReference type="STRING" id="691883.A0A058ZEA5"/>
<feature type="compositionally biased region" description="Basic and acidic residues" evidence="1">
    <location>
        <begin position="127"/>
        <end position="140"/>
    </location>
</feature>
<dbReference type="InterPro" id="IPR006568">
    <property type="entry name" value="PSP_pro-rich"/>
</dbReference>
<evidence type="ECO:0000313" key="3">
    <source>
        <dbReference type="EMBL" id="KCV72735.1"/>
    </source>
</evidence>
<dbReference type="SMART" id="SM00581">
    <property type="entry name" value="PSP"/>
    <property type="match status" value="1"/>
</dbReference>
<dbReference type="PANTHER" id="PTHR12785:SF6">
    <property type="entry name" value="SPLICING FACTOR 3B SUBUNIT 2"/>
    <property type="match status" value="1"/>
</dbReference>
<feature type="compositionally biased region" description="Acidic residues" evidence="1">
    <location>
        <begin position="141"/>
        <end position="154"/>
    </location>
</feature>
<evidence type="ECO:0000256" key="1">
    <source>
        <dbReference type="SAM" id="MobiDB-lite"/>
    </source>
</evidence>
<feature type="region of interest" description="Disordered" evidence="1">
    <location>
        <begin position="452"/>
        <end position="482"/>
    </location>
</feature>
<proteinExistence type="predicted"/>
<sequence>MNVDGASKPLSASALKNRKKHERRRARLKIEAIEAAADAQLKSLALASEKEQQQQQQQPQTVAEESVSAEQPPQVETPLEVTVEYVPEELPTPDAVDPALSEMLEVMNRFKQLAEKSAGLHADDEEAPRISRFDEVGQDTREDEGDENDEDEENQISRKRLRRVRQLSVADLKRLVNQPDVVEWVDVTAADPTLLVTLKATKNAVPVPRHWAQKRKYLQNKRGLEKPAFELPKYIRDTGIVEMREDLREREANQSLSQKMRDRMRPKLDRNKLPYELLHAAFIVHQTRPPLTQHGDVYYEGKEFEVTMPKDIRPGYISPRLREALGMPLEPHDPSDISFPPPWLYAMQTHGPPPSYPSLKIPGVNAPLPERAKWGVLPGLWGQPPVDSMTRPLYGDIFGVLPTSRARPRFLPYTTRVWGEIEQDLQANFENQDEIVEGQDAEHDYIDADVFGDEAAPDAGGLETPAAPFDLRKSGTASTVRN</sequence>
<dbReference type="InterPro" id="IPR007180">
    <property type="entry name" value="DUF382"/>
</dbReference>
<dbReference type="OrthoDB" id="10260794at2759"/>
<dbReference type="RefSeq" id="XP_009492436.1">
    <property type="nucleotide sequence ID" value="XM_009494161.1"/>
</dbReference>
<dbReference type="PANTHER" id="PTHR12785">
    <property type="entry name" value="SPLICING FACTOR 3B"/>
    <property type="match status" value="1"/>
</dbReference>
<dbReference type="Pfam" id="PF04037">
    <property type="entry name" value="DUF382"/>
    <property type="match status" value="1"/>
</dbReference>
<dbReference type="Proteomes" id="UP000030693">
    <property type="component" value="Unassembled WGS sequence"/>
</dbReference>
<feature type="region of interest" description="Disordered" evidence="1">
    <location>
        <begin position="1"/>
        <end position="24"/>
    </location>
</feature>
<dbReference type="GO" id="GO:0005634">
    <property type="term" value="C:nucleus"/>
    <property type="evidence" value="ECO:0007669"/>
    <property type="project" value="InterPro"/>
</dbReference>
<dbReference type="EMBL" id="KB932201">
    <property type="protein sequence ID" value="KCV72735.1"/>
    <property type="molecule type" value="Genomic_DNA"/>
</dbReference>
<organism evidence="3">
    <name type="scientific">Fonticula alba</name>
    <name type="common">Slime mold</name>
    <dbReference type="NCBI Taxonomy" id="691883"/>
    <lineage>
        <taxon>Eukaryota</taxon>
        <taxon>Rotosphaerida</taxon>
        <taxon>Fonticulaceae</taxon>
        <taxon>Fonticula</taxon>
    </lineage>
</organism>
<name>A0A058ZEA5_FONAL</name>
<evidence type="ECO:0000259" key="2">
    <source>
        <dbReference type="SMART" id="SM00581"/>
    </source>
</evidence>
<feature type="region of interest" description="Disordered" evidence="1">
    <location>
        <begin position="46"/>
        <end position="79"/>
    </location>
</feature>
<protein>
    <recommendedName>
        <fullName evidence="2">PSP proline-rich domain-containing protein</fullName>
    </recommendedName>
</protein>
<dbReference type="GeneID" id="20525039"/>
<gene>
    <name evidence="3" type="ORF">H696_00314</name>
</gene>
<dbReference type="InterPro" id="IPR052584">
    <property type="entry name" value="U2_snRNP_Complex_Component"/>
</dbReference>
<dbReference type="OMA" id="WIAVMNE"/>
<reference evidence="3" key="1">
    <citation type="submission" date="2013-04" db="EMBL/GenBank/DDBJ databases">
        <title>The Genome Sequence of Fonticula alba ATCC 38817.</title>
        <authorList>
            <consortium name="The Broad Institute Genomics Platform"/>
            <person name="Russ C."/>
            <person name="Cuomo C."/>
            <person name="Burger G."/>
            <person name="Gray M.W."/>
            <person name="Holland P.W.H."/>
            <person name="King N."/>
            <person name="Lang F.B.F."/>
            <person name="Roger A.J."/>
            <person name="Ruiz-Trillo I."/>
            <person name="Brown M."/>
            <person name="Walker B."/>
            <person name="Young S."/>
            <person name="Zeng Q."/>
            <person name="Gargeya S."/>
            <person name="Fitzgerald M."/>
            <person name="Haas B."/>
            <person name="Abouelleil A."/>
            <person name="Allen A.W."/>
            <person name="Alvarado L."/>
            <person name="Arachchi H.M."/>
            <person name="Berlin A.M."/>
            <person name="Chapman S.B."/>
            <person name="Gainer-Dewar J."/>
            <person name="Goldberg J."/>
            <person name="Griggs A."/>
            <person name="Gujja S."/>
            <person name="Hansen M."/>
            <person name="Howarth C."/>
            <person name="Imamovic A."/>
            <person name="Ireland A."/>
            <person name="Larimer J."/>
            <person name="McCowan C."/>
            <person name="Murphy C."/>
            <person name="Pearson M."/>
            <person name="Poon T.W."/>
            <person name="Priest M."/>
            <person name="Roberts A."/>
            <person name="Saif S."/>
            <person name="Shea T."/>
            <person name="Sisk P."/>
            <person name="Sykes S."/>
            <person name="Wortman J."/>
            <person name="Nusbaum C."/>
            <person name="Birren B."/>
        </authorList>
    </citation>
    <scope>NUCLEOTIDE SEQUENCE [LARGE SCALE GENOMIC DNA]</scope>
    <source>
        <strain evidence="3">ATCC 38817</strain>
    </source>
</reference>
<dbReference type="Pfam" id="PF04046">
    <property type="entry name" value="PSP"/>
    <property type="match status" value="1"/>
</dbReference>
<evidence type="ECO:0000313" key="4">
    <source>
        <dbReference type="Proteomes" id="UP000030693"/>
    </source>
</evidence>
<dbReference type="eggNOG" id="KOG2330">
    <property type="taxonomic scope" value="Eukaryota"/>
</dbReference>
<keyword evidence="4" id="KW-1185">Reference proteome</keyword>